<keyword evidence="2" id="KW-1185">Reference proteome</keyword>
<gene>
    <name evidence="1" type="ORF">MLD38_036926</name>
</gene>
<proteinExistence type="predicted"/>
<accession>A0ACB9LL58</accession>
<protein>
    <submittedName>
        <fullName evidence="1">Uncharacterized protein</fullName>
    </submittedName>
</protein>
<organism evidence="1 2">
    <name type="scientific">Melastoma candidum</name>
    <dbReference type="NCBI Taxonomy" id="119954"/>
    <lineage>
        <taxon>Eukaryota</taxon>
        <taxon>Viridiplantae</taxon>
        <taxon>Streptophyta</taxon>
        <taxon>Embryophyta</taxon>
        <taxon>Tracheophyta</taxon>
        <taxon>Spermatophyta</taxon>
        <taxon>Magnoliopsida</taxon>
        <taxon>eudicotyledons</taxon>
        <taxon>Gunneridae</taxon>
        <taxon>Pentapetalae</taxon>
        <taxon>rosids</taxon>
        <taxon>malvids</taxon>
        <taxon>Myrtales</taxon>
        <taxon>Melastomataceae</taxon>
        <taxon>Melastomatoideae</taxon>
        <taxon>Melastomateae</taxon>
        <taxon>Melastoma</taxon>
    </lineage>
</organism>
<sequence>MAAVPPSSSMPGKKKSSNTWIIVAASSASAILVVVLLAFLIAKRRKGHALIRLQDDDADEINMVESLQFNLITEATDNFSDAKKHGEGGFGSVYHGKLPNGQEIAVKQLSKNSRQGELEFKNEVVLLTRLQHRNLVRLLGFCLEGDERLLVYEFIPNSSLDQFIFSMFLP</sequence>
<dbReference type="EMBL" id="CM042890">
    <property type="protein sequence ID" value="KAI4312071.1"/>
    <property type="molecule type" value="Genomic_DNA"/>
</dbReference>
<comment type="caution">
    <text evidence="1">The sequence shown here is derived from an EMBL/GenBank/DDBJ whole genome shotgun (WGS) entry which is preliminary data.</text>
</comment>
<evidence type="ECO:0000313" key="1">
    <source>
        <dbReference type="EMBL" id="KAI4312071.1"/>
    </source>
</evidence>
<name>A0ACB9LL58_9MYRT</name>
<reference evidence="2" key="1">
    <citation type="journal article" date="2023" name="Front. Plant Sci.">
        <title>Chromosomal-level genome assembly of Melastoma candidum provides insights into trichome evolution.</title>
        <authorList>
            <person name="Zhong Y."/>
            <person name="Wu W."/>
            <person name="Sun C."/>
            <person name="Zou P."/>
            <person name="Liu Y."/>
            <person name="Dai S."/>
            <person name="Zhou R."/>
        </authorList>
    </citation>
    <scope>NUCLEOTIDE SEQUENCE [LARGE SCALE GENOMIC DNA]</scope>
</reference>
<evidence type="ECO:0000313" key="2">
    <source>
        <dbReference type="Proteomes" id="UP001057402"/>
    </source>
</evidence>
<dbReference type="Proteomes" id="UP001057402">
    <property type="component" value="Chromosome 11"/>
</dbReference>